<dbReference type="Gene3D" id="3.40.30.10">
    <property type="entry name" value="Glutaredoxin"/>
    <property type="match status" value="1"/>
</dbReference>
<dbReference type="RefSeq" id="WP_275029805.1">
    <property type="nucleotide sequence ID" value="NZ_CP118615.1"/>
</dbReference>
<keyword evidence="1" id="KW-1133">Transmembrane helix</keyword>
<reference evidence="3 4" key="1">
    <citation type="submission" date="2023-02" db="EMBL/GenBank/DDBJ databases">
        <authorList>
            <person name="Mo P."/>
        </authorList>
    </citation>
    <scope>NUCLEOTIDE SEQUENCE [LARGE SCALE GENOMIC DNA]</scope>
    <source>
        <strain evidence="3 4">HUAS 3</strain>
    </source>
</reference>
<dbReference type="Proteomes" id="UP001219605">
    <property type="component" value="Chromosome"/>
</dbReference>
<gene>
    <name evidence="3" type="ORF">PVK37_23135</name>
</gene>
<feature type="transmembrane region" description="Helical" evidence="1">
    <location>
        <begin position="6"/>
        <end position="25"/>
    </location>
</feature>
<dbReference type="InterPro" id="IPR036249">
    <property type="entry name" value="Thioredoxin-like_sf"/>
</dbReference>
<dbReference type="SUPFAM" id="SSF52833">
    <property type="entry name" value="Thioredoxin-like"/>
    <property type="match status" value="1"/>
</dbReference>
<dbReference type="EMBL" id="CP118615">
    <property type="protein sequence ID" value="WDZ83337.1"/>
    <property type="molecule type" value="Genomic_DNA"/>
</dbReference>
<dbReference type="CDD" id="cd02947">
    <property type="entry name" value="TRX_family"/>
    <property type="match status" value="1"/>
</dbReference>
<dbReference type="PROSITE" id="PS51352">
    <property type="entry name" value="THIOREDOXIN_2"/>
    <property type="match status" value="1"/>
</dbReference>
<keyword evidence="4" id="KW-1185">Reference proteome</keyword>
<evidence type="ECO:0000256" key="1">
    <source>
        <dbReference type="SAM" id="Phobius"/>
    </source>
</evidence>
<feature type="domain" description="Thioredoxin" evidence="2">
    <location>
        <begin position="37"/>
        <end position="145"/>
    </location>
</feature>
<sequence>MRDSSLTGVMVVVGVLAAASAFGWWHRRRDGRLRAVGPPSGPAADPELPAALGIRPGVVTLVQFSSAFCAPCRAARRVLDAVRETLPGVHLVEVDVERHLDAVRELDVWRTPTVLVVDTAGRVVRRAAGVPDRQELIGVVTPLLTGADR</sequence>
<keyword evidence="1" id="KW-0472">Membrane</keyword>
<evidence type="ECO:0000313" key="4">
    <source>
        <dbReference type="Proteomes" id="UP001219605"/>
    </source>
</evidence>
<keyword evidence="1" id="KW-0812">Transmembrane</keyword>
<dbReference type="InterPro" id="IPR013766">
    <property type="entry name" value="Thioredoxin_domain"/>
</dbReference>
<evidence type="ECO:0000259" key="2">
    <source>
        <dbReference type="PROSITE" id="PS51352"/>
    </source>
</evidence>
<evidence type="ECO:0000313" key="3">
    <source>
        <dbReference type="EMBL" id="WDZ83337.1"/>
    </source>
</evidence>
<accession>A0ABY7ZM27</accession>
<organism evidence="3 4">
    <name type="scientific">Micromonospora cathayae</name>
    <dbReference type="NCBI Taxonomy" id="3028804"/>
    <lineage>
        <taxon>Bacteria</taxon>
        <taxon>Bacillati</taxon>
        <taxon>Actinomycetota</taxon>
        <taxon>Actinomycetes</taxon>
        <taxon>Micromonosporales</taxon>
        <taxon>Micromonosporaceae</taxon>
        <taxon>Micromonospora</taxon>
    </lineage>
</organism>
<proteinExistence type="predicted"/>
<dbReference type="Pfam" id="PF00085">
    <property type="entry name" value="Thioredoxin"/>
    <property type="match status" value="1"/>
</dbReference>
<name>A0ABY7ZM27_9ACTN</name>
<protein>
    <submittedName>
        <fullName evidence="3">Thioredoxin family protein</fullName>
    </submittedName>
</protein>